<evidence type="ECO:0000256" key="2">
    <source>
        <dbReference type="ARBA" id="ARBA00022692"/>
    </source>
</evidence>
<evidence type="ECO:0000313" key="8">
    <source>
        <dbReference type="Proteomes" id="UP000484255"/>
    </source>
</evidence>
<keyword evidence="4 6" id="KW-0472">Membrane</keyword>
<dbReference type="Proteomes" id="UP000484255">
    <property type="component" value="Unassembled WGS sequence"/>
</dbReference>
<evidence type="ECO:0000256" key="1">
    <source>
        <dbReference type="ARBA" id="ARBA00004141"/>
    </source>
</evidence>
<name>A0A7C9PJT9_9BURK</name>
<evidence type="ECO:0000256" key="3">
    <source>
        <dbReference type="ARBA" id="ARBA00022989"/>
    </source>
</evidence>
<evidence type="ECO:0000256" key="6">
    <source>
        <dbReference type="SAM" id="Phobius"/>
    </source>
</evidence>
<proteinExistence type="predicted"/>
<evidence type="ECO:0000313" key="7">
    <source>
        <dbReference type="EMBL" id="NDY93469.1"/>
    </source>
</evidence>
<keyword evidence="8" id="KW-1185">Reference proteome</keyword>
<protein>
    <submittedName>
        <fullName evidence="7">Uncharacterized protein</fullName>
    </submittedName>
</protein>
<evidence type="ECO:0000256" key="4">
    <source>
        <dbReference type="ARBA" id="ARBA00023136"/>
    </source>
</evidence>
<feature type="transmembrane region" description="Helical" evidence="6">
    <location>
        <begin position="85"/>
        <end position="110"/>
    </location>
</feature>
<accession>A0A7C9PJT9</accession>
<dbReference type="GO" id="GO:0016020">
    <property type="term" value="C:membrane"/>
    <property type="evidence" value="ECO:0007669"/>
    <property type="project" value="UniProtKB-SubCell"/>
</dbReference>
<sequence>MTRPASGLGRPARARLAAAPPDLVVLARHCGGGGTRPAPGAASPCPAAGAAAAPPPTPEAEAFTLRLAAHAIGAARVAQRQPAQLGYAVAAMGLHGVATAVAAMLLAWAWG</sequence>
<keyword evidence="2 6" id="KW-0812">Transmembrane</keyword>
<dbReference type="InterPro" id="IPR007300">
    <property type="entry name" value="CidB/LrgB"/>
</dbReference>
<organism evidence="7 8">
    <name type="scientific">Ideonella livida</name>
    <dbReference type="NCBI Taxonomy" id="2707176"/>
    <lineage>
        <taxon>Bacteria</taxon>
        <taxon>Pseudomonadati</taxon>
        <taxon>Pseudomonadota</taxon>
        <taxon>Betaproteobacteria</taxon>
        <taxon>Burkholderiales</taxon>
        <taxon>Sphaerotilaceae</taxon>
        <taxon>Ideonella</taxon>
    </lineage>
</organism>
<dbReference type="Pfam" id="PF04172">
    <property type="entry name" value="LrgB"/>
    <property type="match status" value="1"/>
</dbReference>
<dbReference type="EMBL" id="JAAGOH010000036">
    <property type="protein sequence ID" value="NDY93469.1"/>
    <property type="molecule type" value="Genomic_DNA"/>
</dbReference>
<evidence type="ECO:0000256" key="5">
    <source>
        <dbReference type="SAM" id="MobiDB-lite"/>
    </source>
</evidence>
<dbReference type="AlphaFoldDB" id="A0A7C9PJT9"/>
<comment type="caution">
    <text evidence="7">The sequence shown here is derived from an EMBL/GenBank/DDBJ whole genome shotgun (WGS) entry which is preliminary data.</text>
</comment>
<feature type="compositionally biased region" description="Low complexity" evidence="5">
    <location>
        <begin position="36"/>
        <end position="52"/>
    </location>
</feature>
<feature type="region of interest" description="Disordered" evidence="5">
    <location>
        <begin position="35"/>
        <end position="57"/>
    </location>
</feature>
<comment type="subcellular location">
    <subcellularLocation>
        <location evidence="1">Membrane</location>
        <topology evidence="1">Multi-pass membrane protein</topology>
    </subcellularLocation>
</comment>
<dbReference type="RefSeq" id="WP_163459505.1">
    <property type="nucleotide sequence ID" value="NZ_JAAGOH010000036.1"/>
</dbReference>
<reference evidence="7 8" key="1">
    <citation type="submission" date="2020-02" db="EMBL/GenBank/DDBJ databases">
        <title>Ideonella bacterium strain TBM-1.</title>
        <authorList>
            <person name="Chen W.-M."/>
        </authorList>
    </citation>
    <scope>NUCLEOTIDE SEQUENCE [LARGE SCALE GENOMIC DNA]</scope>
    <source>
        <strain evidence="7 8">TBM-1</strain>
    </source>
</reference>
<keyword evidence="3 6" id="KW-1133">Transmembrane helix</keyword>
<gene>
    <name evidence="7" type="ORF">G3A44_19950</name>
</gene>